<reference evidence="3 4" key="1">
    <citation type="submission" date="2022-11" db="EMBL/GenBank/DDBJ databases">
        <title>Minimal conservation of predation-associated metabolite biosynthetic gene clusters underscores biosynthetic potential of Myxococcota including descriptions for ten novel species: Archangium lansinium sp. nov., Myxococcus landrumus sp. nov., Nannocystis bai.</title>
        <authorList>
            <person name="Ahearne A."/>
            <person name="Stevens C."/>
            <person name="Dowd S."/>
        </authorList>
    </citation>
    <scope>NUCLEOTIDE SEQUENCE [LARGE SCALE GENOMIC DNA]</scope>
    <source>
        <strain evidence="3 4">NCELM</strain>
    </source>
</reference>
<sequence>MAPEIVLLTTNGRKAEEWRRNFVRYGIAVRAVAAEASAATARSLIDAAAPEVRVIAVCREDSDLFVRGTDVRSERHDLELVEHVTAIVAWFVEDGELREARYEHRAEGFVDRSHGASEEAGGWWDAIFRLRATGLTYGEMRERKQSSRDMAISRFLLDRVYYRRRVDLATTPRRPTRTIEFDDDVAAFVKRSPWLYHPELARFGLDRVLAAVIDQGVFFRAAQNRREKIYWWPGLNAGIPYTPKRDQVHEATFMMHDFGHFLLPDLVFTGTVTELGRRVYVAYRMISEAVTLVLADMVFVEALRRGGVDYDWSRRHAHPLLQATGVDPSEPAGLRALLAANVGYCVQGDDSRWRALLAVAGASDAALGDYQQKYAPYFVEDLRWTVRNWETMTSRADEFARWWADTAPLRALADLGLETVDAFAGEVATGEGTLVDRVFARVMATRIEPVLRGAIATASPAERRERAFLRWLVGQFGVFARHPEAPGAGLARDRLTAFVTAHRGRLGSAEIARARAFYERFVDGLAEQHLASLDDAATWREVFALVEPFYVFYDGPREAYEPLAQAAARVFGEG</sequence>
<dbReference type="SUPFAM" id="SSF52972">
    <property type="entry name" value="ITPase-like"/>
    <property type="match status" value="1"/>
</dbReference>
<evidence type="ECO:0000256" key="1">
    <source>
        <dbReference type="ARBA" id="ARBA00022801"/>
    </source>
</evidence>
<dbReference type="Proteomes" id="UP001217838">
    <property type="component" value="Unassembled WGS sequence"/>
</dbReference>
<dbReference type="RefSeq" id="WP_271997996.1">
    <property type="nucleotide sequence ID" value="NZ_JAQNDN010000004.1"/>
</dbReference>
<dbReference type="EMBL" id="JAQNDN010000004">
    <property type="protein sequence ID" value="MDC0668651.1"/>
    <property type="molecule type" value="Genomic_DNA"/>
</dbReference>
<comment type="caution">
    <text evidence="3">The sequence shown here is derived from an EMBL/GenBank/DDBJ whole genome shotgun (WGS) entry which is preliminary data.</text>
</comment>
<proteinExistence type="predicted"/>
<keyword evidence="4" id="KW-1185">Reference proteome</keyword>
<evidence type="ECO:0000313" key="3">
    <source>
        <dbReference type="EMBL" id="MDC0668651.1"/>
    </source>
</evidence>
<keyword evidence="2" id="KW-0546">Nucleotide metabolism</keyword>
<gene>
    <name evidence="3" type="ORF">POL58_12915</name>
</gene>
<evidence type="ECO:0000313" key="4">
    <source>
        <dbReference type="Proteomes" id="UP001217838"/>
    </source>
</evidence>
<accession>A0ABT5B3I6</accession>
<organism evidence="3 4">
    <name type="scientific">Nannocystis radixulma</name>
    <dbReference type="NCBI Taxonomy" id="2995305"/>
    <lineage>
        <taxon>Bacteria</taxon>
        <taxon>Pseudomonadati</taxon>
        <taxon>Myxococcota</taxon>
        <taxon>Polyangia</taxon>
        <taxon>Nannocystales</taxon>
        <taxon>Nannocystaceae</taxon>
        <taxon>Nannocystis</taxon>
    </lineage>
</organism>
<name>A0ABT5B3I6_9BACT</name>
<keyword evidence="1" id="KW-0378">Hydrolase</keyword>
<protein>
    <submittedName>
        <fullName evidence="3">Uncharacterized protein</fullName>
    </submittedName>
</protein>
<evidence type="ECO:0000256" key="2">
    <source>
        <dbReference type="ARBA" id="ARBA00023080"/>
    </source>
</evidence>
<dbReference type="InterPro" id="IPR029001">
    <property type="entry name" value="ITPase-like_fam"/>
</dbReference>